<gene>
    <name evidence="4" type="ORF">CBW24_01155</name>
</gene>
<name>A0A291LVM4_9RHOB</name>
<proteinExistence type="inferred from homology"/>
<dbReference type="OrthoDB" id="198783at2"/>
<accession>A0A291LVM4</accession>
<dbReference type="EMBL" id="CP021404">
    <property type="protein sequence ID" value="ATI40750.1"/>
    <property type="molecule type" value="Genomic_DNA"/>
</dbReference>
<dbReference type="PRINTS" id="PR00081">
    <property type="entry name" value="GDHRDH"/>
</dbReference>
<dbReference type="FunFam" id="3.40.50.720:FF:000084">
    <property type="entry name" value="Short-chain dehydrogenase reductase"/>
    <property type="match status" value="1"/>
</dbReference>
<dbReference type="Pfam" id="PF13561">
    <property type="entry name" value="adh_short_C2"/>
    <property type="match status" value="1"/>
</dbReference>
<evidence type="ECO:0000313" key="4">
    <source>
        <dbReference type="EMBL" id="ATI40750.1"/>
    </source>
</evidence>
<comment type="similarity">
    <text evidence="1">Belongs to the short-chain dehydrogenases/reductases (SDR) family.</text>
</comment>
<feature type="domain" description="Ketoreductase" evidence="3">
    <location>
        <begin position="22"/>
        <end position="208"/>
    </location>
</feature>
<dbReference type="Gene3D" id="3.40.50.720">
    <property type="entry name" value="NAD(P)-binding Rossmann-like Domain"/>
    <property type="match status" value="1"/>
</dbReference>
<dbReference type="InterPro" id="IPR002347">
    <property type="entry name" value="SDR_fam"/>
</dbReference>
<reference evidence="4 5" key="1">
    <citation type="submission" date="2017-05" db="EMBL/GenBank/DDBJ databases">
        <title>Comparative genomic and metabolic analysis of manganese-oxidizing mechanisms in Celeribater manganoxidans DY25T: its adaption to the environment of polymetallic nodule.</title>
        <authorList>
            <person name="Wang X."/>
        </authorList>
    </citation>
    <scope>NUCLEOTIDE SEQUENCE [LARGE SCALE GENOMIC DNA]</scope>
    <source>
        <strain evidence="4 5">DY25</strain>
    </source>
</reference>
<protein>
    <submittedName>
        <fullName evidence="4">NAD(P)-dependent oxidoreductase</fullName>
    </submittedName>
</protein>
<dbReference type="PANTHER" id="PTHR48107:SF16">
    <property type="entry name" value="NADPH-DEPENDENT ALDEHYDE REDUCTASE 1, CHLOROPLASTIC"/>
    <property type="match status" value="1"/>
</dbReference>
<dbReference type="Proteomes" id="UP000219050">
    <property type="component" value="Chromosome"/>
</dbReference>
<evidence type="ECO:0000259" key="3">
    <source>
        <dbReference type="SMART" id="SM00822"/>
    </source>
</evidence>
<dbReference type="SMART" id="SM00822">
    <property type="entry name" value="PKS_KR"/>
    <property type="match status" value="1"/>
</dbReference>
<evidence type="ECO:0000313" key="5">
    <source>
        <dbReference type="Proteomes" id="UP000219050"/>
    </source>
</evidence>
<dbReference type="RefSeq" id="WP_097372402.1">
    <property type="nucleotide sequence ID" value="NZ_CP021404.1"/>
</dbReference>
<dbReference type="GO" id="GO:0016614">
    <property type="term" value="F:oxidoreductase activity, acting on CH-OH group of donors"/>
    <property type="evidence" value="ECO:0007669"/>
    <property type="project" value="UniProtKB-ARBA"/>
</dbReference>
<dbReference type="KEGG" id="cmag:CBW24_01155"/>
<dbReference type="SUPFAM" id="SSF51735">
    <property type="entry name" value="NAD(P)-binding Rossmann-fold domains"/>
    <property type="match status" value="1"/>
</dbReference>
<dbReference type="PANTHER" id="PTHR48107">
    <property type="entry name" value="NADPH-DEPENDENT ALDEHYDE REDUCTASE-LIKE PROTEIN, CHLOROPLASTIC-RELATED"/>
    <property type="match status" value="1"/>
</dbReference>
<organism evidence="4 5">
    <name type="scientific">Pacificitalea manganoxidans</name>
    <dbReference type="NCBI Taxonomy" id="1411902"/>
    <lineage>
        <taxon>Bacteria</taxon>
        <taxon>Pseudomonadati</taxon>
        <taxon>Pseudomonadota</taxon>
        <taxon>Alphaproteobacteria</taxon>
        <taxon>Rhodobacterales</taxon>
        <taxon>Paracoccaceae</taxon>
        <taxon>Pacificitalea</taxon>
    </lineage>
</organism>
<dbReference type="AlphaFoldDB" id="A0A291LVM4"/>
<dbReference type="InterPro" id="IPR036291">
    <property type="entry name" value="NAD(P)-bd_dom_sf"/>
</dbReference>
<dbReference type="InterPro" id="IPR057326">
    <property type="entry name" value="KR_dom"/>
</dbReference>
<evidence type="ECO:0000256" key="2">
    <source>
        <dbReference type="ARBA" id="ARBA00023002"/>
    </source>
</evidence>
<evidence type="ECO:0000256" key="1">
    <source>
        <dbReference type="ARBA" id="ARBA00006484"/>
    </source>
</evidence>
<keyword evidence="2" id="KW-0560">Oxidoreductase</keyword>
<keyword evidence="5" id="KW-1185">Reference proteome</keyword>
<sequence>MKPDAPADDMPRYPGSGRLQGKVALITGGSSGIGAATARLFAREGARLVVTYHSDRDEAEALAETLRRDENAEITIEKLEADKRDSCFALVDAVLRDHGQLDIVVCNASVQTVETDFTAITQDQLEKTFRTNAFGYVWTIQAALPHLRKGSAIVCSTSVNAYRGHAQLMDYSATKGAELALIRSLAANLADKDIRVNGVAPGPIWTPLIPETMPADEVESFGTDTPMGRPGQPAEVAPCYLFLACADASYITGQVLHPNGGIPIGG</sequence>